<dbReference type="Proteomes" id="UP001241110">
    <property type="component" value="Unassembled WGS sequence"/>
</dbReference>
<dbReference type="Pfam" id="PF01638">
    <property type="entry name" value="HxlR"/>
    <property type="match status" value="1"/>
</dbReference>
<organism evidence="5 6">
    <name type="scientific">Xanthocytophaga flava</name>
    <dbReference type="NCBI Taxonomy" id="3048013"/>
    <lineage>
        <taxon>Bacteria</taxon>
        <taxon>Pseudomonadati</taxon>
        <taxon>Bacteroidota</taxon>
        <taxon>Cytophagia</taxon>
        <taxon>Cytophagales</taxon>
        <taxon>Rhodocytophagaceae</taxon>
        <taxon>Xanthocytophaga</taxon>
    </lineage>
</organism>
<dbReference type="Gene3D" id="1.10.10.10">
    <property type="entry name" value="Winged helix-like DNA-binding domain superfamily/Winged helix DNA-binding domain"/>
    <property type="match status" value="1"/>
</dbReference>
<dbReference type="CDD" id="cd00090">
    <property type="entry name" value="HTH_ARSR"/>
    <property type="match status" value="1"/>
</dbReference>
<dbReference type="PROSITE" id="PS51118">
    <property type="entry name" value="HTH_HXLR"/>
    <property type="match status" value="1"/>
</dbReference>
<keyword evidence="2" id="KW-0238">DNA-binding</keyword>
<dbReference type="GO" id="GO:0003677">
    <property type="term" value="F:DNA binding"/>
    <property type="evidence" value="ECO:0007669"/>
    <property type="project" value="UniProtKB-KW"/>
</dbReference>
<comment type="caution">
    <text evidence="5">The sequence shown here is derived from an EMBL/GenBank/DDBJ whole genome shotgun (WGS) entry which is preliminary data.</text>
</comment>
<keyword evidence="1" id="KW-0805">Transcription regulation</keyword>
<keyword evidence="3" id="KW-0804">Transcription</keyword>
<name>A0AAE3QQ32_9BACT</name>
<accession>A0AAE3QQ32</accession>
<dbReference type="PANTHER" id="PTHR33204">
    <property type="entry name" value="TRANSCRIPTIONAL REGULATOR, MARR FAMILY"/>
    <property type="match status" value="1"/>
</dbReference>
<dbReference type="PANTHER" id="PTHR33204:SF29">
    <property type="entry name" value="TRANSCRIPTIONAL REGULATOR"/>
    <property type="match status" value="1"/>
</dbReference>
<evidence type="ECO:0000256" key="2">
    <source>
        <dbReference type="ARBA" id="ARBA00023125"/>
    </source>
</evidence>
<evidence type="ECO:0000256" key="3">
    <source>
        <dbReference type="ARBA" id="ARBA00023163"/>
    </source>
</evidence>
<dbReference type="InterPro" id="IPR036388">
    <property type="entry name" value="WH-like_DNA-bd_sf"/>
</dbReference>
<evidence type="ECO:0000313" key="5">
    <source>
        <dbReference type="EMBL" id="MDJ1480653.1"/>
    </source>
</evidence>
<dbReference type="InterPro" id="IPR011991">
    <property type="entry name" value="ArsR-like_HTH"/>
</dbReference>
<dbReference type="EMBL" id="JASJOS010000004">
    <property type="protein sequence ID" value="MDJ1480653.1"/>
    <property type="molecule type" value="Genomic_DNA"/>
</dbReference>
<evidence type="ECO:0000259" key="4">
    <source>
        <dbReference type="PROSITE" id="PS51118"/>
    </source>
</evidence>
<sequence length="118" mass="13784">MSTKKREKKEEISCPVEYAVTLLSGKWKLRILHALIKESPKRFKVLEREITGITPTMLTSQLRELEEDGLVSREIFPTVPPTVEYRLTEFGQTTIPMMQEIKVWGLRHKERNQVSENT</sequence>
<proteinExistence type="predicted"/>
<dbReference type="GO" id="GO:0006355">
    <property type="term" value="P:regulation of DNA-templated transcription"/>
    <property type="evidence" value="ECO:0007669"/>
    <property type="project" value="UniProtKB-ARBA"/>
</dbReference>
<evidence type="ECO:0000256" key="1">
    <source>
        <dbReference type="ARBA" id="ARBA00023015"/>
    </source>
</evidence>
<protein>
    <submittedName>
        <fullName evidence="5">Helix-turn-helix domain-containing protein</fullName>
    </submittedName>
</protein>
<dbReference type="AlphaFoldDB" id="A0AAE3QQ32"/>
<dbReference type="InterPro" id="IPR036390">
    <property type="entry name" value="WH_DNA-bd_sf"/>
</dbReference>
<feature type="domain" description="HTH hxlR-type" evidence="4">
    <location>
        <begin position="14"/>
        <end position="113"/>
    </location>
</feature>
<dbReference type="SUPFAM" id="SSF46785">
    <property type="entry name" value="Winged helix' DNA-binding domain"/>
    <property type="match status" value="1"/>
</dbReference>
<reference evidence="5" key="1">
    <citation type="submission" date="2023-05" db="EMBL/GenBank/DDBJ databases">
        <authorList>
            <person name="Zhang X."/>
        </authorList>
    </citation>
    <scope>NUCLEOTIDE SEQUENCE</scope>
    <source>
        <strain evidence="5">YF14B1</strain>
    </source>
</reference>
<dbReference type="InterPro" id="IPR002577">
    <property type="entry name" value="HTH_HxlR"/>
</dbReference>
<dbReference type="RefSeq" id="WP_313977512.1">
    <property type="nucleotide sequence ID" value="NZ_JASJOS010000004.1"/>
</dbReference>
<gene>
    <name evidence="5" type="ORF">QNI16_09175</name>
</gene>
<evidence type="ECO:0000313" key="6">
    <source>
        <dbReference type="Proteomes" id="UP001241110"/>
    </source>
</evidence>